<dbReference type="Gene3D" id="3.30.470.30">
    <property type="entry name" value="DNA ligase/mRNA capping enzyme"/>
    <property type="match status" value="1"/>
</dbReference>
<feature type="signal peptide" evidence="7">
    <location>
        <begin position="1"/>
        <end position="22"/>
    </location>
</feature>
<dbReference type="GO" id="GO:0006310">
    <property type="term" value="P:DNA recombination"/>
    <property type="evidence" value="ECO:0007669"/>
    <property type="project" value="InterPro"/>
</dbReference>
<dbReference type="PANTHER" id="PTHR47810">
    <property type="entry name" value="DNA LIGASE"/>
    <property type="match status" value="1"/>
</dbReference>
<dbReference type="GO" id="GO:0006281">
    <property type="term" value="P:DNA repair"/>
    <property type="evidence" value="ECO:0007669"/>
    <property type="project" value="UniProtKB-KW"/>
</dbReference>
<protein>
    <submittedName>
        <fullName evidence="9">DNA ligase</fullName>
        <ecNumber evidence="9">6.5.1.1</ecNumber>
    </submittedName>
</protein>
<feature type="domain" description="ATP-dependent DNA ligase family profile" evidence="8">
    <location>
        <begin position="138"/>
        <end position="242"/>
    </location>
</feature>
<organism evidence="9">
    <name type="scientific">Vibrio sp. HB236076</name>
    <dbReference type="NCBI Taxonomy" id="3232307"/>
    <lineage>
        <taxon>Bacteria</taxon>
        <taxon>Pseudomonadati</taxon>
        <taxon>Pseudomonadota</taxon>
        <taxon>Gammaproteobacteria</taxon>
        <taxon>Vibrionales</taxon>
        <taxon>Vibrionaceae</taxon>
        <taxon>Vibrio</taxon>
    </lineage>
</organism>
<keyword evidence="2 9" id="KW-0436">Ligase</keyword>
<dbReference type="NCBIfam" id="NF006592">
    <property type="entry name" value="PRK09125.1"/>
    <property type="match status" value="1"/>
</dbReference>
<evidence type="ECO:0000256" key="2">
    <source>
        <dbReference type="ARBA" id="ARBA00022598"/>
    </source>
</evidence>
<keyword evidence="3" id="KW-0235">DNA replication</keyword>
<evidence type="ECO:0000259" key="8">
    <source>
        <dbReference type="PROSITE" id="PS50160"/>
    </source>
</evidence>
<feature type="chain" id="PRO_5044342598" evidence="7">
    <location>
        <begin position="23"/>
        <end position="302"/>
    </location>
</feature>
<dbReference type="InterPro" id="IPR012340">
    <property type="entry name" value="NA-bd_OB-fold"/>
</dbReference>
<dbReference type="GO" id="GO:0003910">
    <property type="term" value="F:DNA ligase (ATP) activity"/>
    <property type="evidence" value="ECO:0007669"/>
    <property type="project" value="UniProtKB-EC"/>
</dbReference>
<proteinExistence type="predicted"/>
<sequence>MQKTVIALALLALWSSPSPGQANQESLLVATHFSMPPLALASTYQHGQELNWQDYWWSEKYDGVRGYWDGKQMRTRHGHIITLPPKWYADLPPWPVEGELWAGRNHFSTVQQTVFDHQPNLKAWRQIRFVLFDMPQRNTPFSQRYAELSAWFQHQSSSHLLLAAYQPVYDKKHLADTLDNITAAQGEGVMLRNWHNSYQPGRSHGFLKVKAYQDSEVTVIGYAEGKGRLKGKVGALITRTSSGLVLRVGSGLSDDLRQMPPEIGSVITIRHNGVTDNGLPRFARFWRYASREHQRVTTVIPP</sequence>
<evidence type="ECO:0000256" key="5">
    <source>
        <dbReference type="ARBA" id="ARBA00023204"/>
    </source>
</evidence>
<comment type="cofactor">
    <cofactor evidence="1">
        <name>a divalent metal cation</name>
        <dbReference type="ChEBI" id="CHEBI:60240"/>
    </cofactor>
</comment>
<dbReference type="GO" id="GO:0006260">
    <property type="term" value="P:DNA replication"/>
    <property type="evidence" value="ECO:0007669"/>
    <property type="project" value="UniProtKB-KW"/>
</dbReference>
<keyword evidence="7" id="KW-0732">Signal</keyword>
<dbReference type="PANTHER" id="PTHR47810:SF1">
    <property type="entry name" value="DNA LIGASE B"/>
    <property type="match status" value="1"/>
</dbReference>
<dbReference type="Gene3D" id="2.40.50.140">
    <property type="entry name" value="Nucleic acid-binding proteins"/>
    <property type="match status" value="1"/>
</dbReference>
<reference evidence="9" key="1">
    <citation type="submission" date="2024-07" db="EMBL/GenBank/DDBJ databases">
        <title>Genome Analysis of a Potential Novel Vibrio Species Secreting pH- and Thermo-stable Alginate Lyase and its Application in Producing Alginate Oligosaccharides.</title>
        <authorList>
            <person name="Huang H."/>
            <person name="Bao K."/>
        </authorList>
    </citation>
    <scope>NUCLEOTIDE SEQUENCE</scope>
    <source>
        <strain evidence="9">HB236076</strain>
    </source>
</reference>
<name>A0AB39HDK8_9VIBR</name>
<comment type="catalytic activity">
    <reaction evidence="6">
        <text>ATP + (deoxyribonucleotide)n-3'-hydroxyl + 5'-phospho-(deoxyribonucleotide)m = (deoxyribonucleotide)n+m + AMP + diphosphate.</text>
        <dbReference type="EC" id="6.5.1.1"/>
    </reaction>
</comment>
<dbReference type="SUPFAM" id="SSF50249">
    <property type="entry name" value="Nucleic acid-binding proteins"/>
    <property type="match status" value="1"/>
</dbReference>
<dbReference type="RefSeq" id="WP_306100041.1">
    <property type="nucleotide sequence ID" value="NZ_CP162601.1"/>
</dbReference>
<dbReference type="InterPro" id="IPR050326">
    <property type="entry name" value="NAD_dep_DNA_ligaseB"/>
</dbReference>
<dbReference type="Pfam" id="PF14743">
    <property type="entry name" value="DNA_ligase_OB_2"/>
    <property type="match status" value="1"/>
</dbReference>
<dbReference type="InterPro" id="IPR012310">
    <property type="entry name" value="DNA_ligase_ATP-dep_cent"/>
</dbReference>
<dbReference type="CDD" id="cd08041">
    <property type="entry name" value="OBF_kDNA_ligase_like"/>
    <property type="match status" value="1"/>
</dbReference>
<dbReference type="SUPFAM" id="SSF56091">
    <property type="entry name" value="DNA ligase/mRNA capping enzyme, catalytic domain"/>
    <property type="match status" value="1"/>
</dbReference>
<dbReference type="Gene3D" id="3.30.1490.70">
    <property type="match status" value="1"/>
</dbReference>
<dbReference type="PROSITE" id="PS50160">
    <property type="entry name" value="DNA_LIGASE_A3"/>
    <property type="match status" value="1"/>
</dbReference>
<dbReference type="GO" id="GO:0005524">
    <property type="term" value="F:ATP binding"/>
    <property type="evidence" value="ECO:0007669"/>
    <property type="project" value="InterPro"/>
</dbReference>
<dbReference type="KEGG" id="vih:AB0763_07035"/>
<dbReference type="AlphaFoldDB" id="A0AB39HDK8"/>
<keyword evidence="4" id="KW-0227">DNA damage</keyword>
<evidence type="ECO:0000256" key="1">
    <source>
        <dbReference type="ARBA" id="ARBA00001968"/>
    </source>
</evidence>
<evidence type="ECO:0000256" key="7">
    <source>
        <dbReference type="SAM" id="SignalP"/>
    </source>
</evidence>
<dbReference type="Pfam" id="PF01068">
    <property type="entry name" value="DNA_ligase_A_M"/>
    <property type="match status" value="1"/>
</dbReference>
<dbReference type="PROSITE" id="PS00333">
    <property type="entry name" value="DNA_LIGASE_A2"/>
    <property type="match status" value="1"/>
</dbReference>
<dbReference type="InterPro" id="IPR029319">
    <property type="entry name" value="DNA_ligase_OB"/>
</dbReference>
<evidence type="ECO:0000256" key="3">
    <source>
        <dbReference type="ARBA" id="ARBA00022705"/>
    </source>
</evidence>
<dbReference type="EMBL" id="CP162601">
    <property type="protein sequence ID" value="XDK23993.1"/>
    <property type="molecule type" value="Genomic_DNA"/>
</dbReference>
<keyword evidence="5" id="KW-0234">DNA repair</keyword>
<dbReference type="EC" id="6.5.1.1" evidence="9"/>
<dbReference type="CDD" id="cd07896">
    <property type="entry name" value="Adenylation_kDNA_ligase_like"/>
    <property type="match status" value="1"/>
</dbReference>
<evidence type="ECO:0000313" key="9">
    <source>
        <dbReference type="EMBL" id="XDK23993.1"/>
    </source>
</evidence>
<gene>
    <name evidence="9" type="ORF">AB0763_07035</name>
</gene>
<dbReference type="InterPro" id="IPR016059">
    <property type="entry name" value="DNA_ligase_ATP-dep_CS"/>
</dbReference>
<evidence type="ECO:0000256" key="4">
    <source>
        <dbReference type="ARBA" id="ARBA00022763"/>
    </source>
</evidence>
<accession>A0AB39HDK8</accession>
<evidence type="ECO:0000256" key="6">
    <source>
        <dbReference type="ARBA" id="ARBA00034003"/>
    </source>
</evidence>